<name>A0A1X0NGQ2_9TRYP</name>
<dbReference type="VEuPathDB" id="TriTrypDB:TM35_000621070"/>
<reference evidence="3 4" key="1">
    <citation type="submission" date="2017-03" db="EMBL/GenBank/DDBJ databases">
        <title>An alternative strategy for trypanosome survival in the mammalian bloodstream revealed through genome and transcriptome analysis of the ubiquitous bovine parasite Trypanosoma (Megatrypanum) theileri.</title>
        <authorList>
            <person name="Kelly S."/>
            <person name="Ivens A."/>
            <person name="Mott A."/>
            <person name="O'Neill E."/>
            <person name="Emms D."/>
            <person name="Macleod O."/>
            <person name="Voorheis P."/>
            <person name="Matthews J."/>
            <person name="Matthews K."/>
            <person name="Carrington M."/>
        </authorList>
    </citation>
    <scope>NUCLEOTIDE SEQUENCE [LARGE SCALE GENOMIC DNA]</scope>
    <source>
        <strain evidence="3">Edinburgh</strain>
    </source>
</reference>
<feature type="compositionally biased region" description="Low complexity" evidence="1">
    <location>
        <begin position="216"/>
        <end position="258"/>
    </location>
</feature>
<organism evidence="3 4">
    <name type="scientific">Trypanosoma theileri</name>
    <dbReference type="NCBI Taxonomy" id="67003"/>
    <lineage>
        <taxon>Eukaryota</taxon>
        <taxon>Discoba</taxon>
        <taxon>Euglenozoa</taxon>
        <taxon>Kinetoplastea</taxon>
        <taxon>Metakinetoplastina</taxon>
        <taxon>Trypanosomatida</taxon>
        <taxon>Trypanosomatidae</taxon>
        <taxon>Trypanosoma</taxon>
    </lineage>
</organism>
<feature type="chain" id="PRO_5012326281" description="Titin" evidence="2">
    <location>
        <begin position="25"/>
        <end position="328"/>
    </location>
</feature>
<dbReference type="EMBL" id="NBCO01000062">
    <property type="protein sequence ID" value="ORC83633.1"/>
    <property type="molecule type" value="Genomic_DNA"/>
</dbReference>
<evidence type="ECO:0000313" key="3">
    <source>
        <dbReference type="EMBL" id="ORC83633.1"/>
    </source>
</evidence>
<evidence type="ECO:0000256" key="1">
    <source>
        <dbReference type="SAM" id="MobiDB-lite"/>
    </source>
</evidence>
<feature type="compositionally biased region" description="Basic and acidic residues" evidence="1">
    <location>
        <begin position="88"/>
        <end position="126"/>
    </location>
</feature>
<feature type="region of interest" description="Disordered" evidence="1">
    <location>
        <begin position="77"/>
        <end position="307"/>
    </location>
</feature>
<dbReference type="OrthoDB" id="6359008at2759"/>
<evidence type="ECO:0000256" key="2">
    <source>
        <dbReference type="SAM" id="SignalP"/>
    </source>
</evidence>
<dbReference type="PROSITE" id="PS51257">
    <property type="entry name" value="PROKAR_LIPOPROTEIN"/>
    <property type="match status" value="1"/>
</dbReference>
<feature type="compositionally biased region" description="Low complexity" evidence="1">
    <location>
        <begin position="268"/>
        <end position="293"/>
    </location>
</feature>
<keyword evidence="2" id="KW-0732">Signal</keyword>
<proteinExistence type="predicted"/>
<sequence length="328" mass="33207">MVMMRYVLCILALLLSCACVHVLAEEVPAADLSDQVPNTESETKMCLEGGAEGTLHPEGAGRSVDGKRCAEAAASGLVPVPDASGGDNCREGTELPEGKKCPPKKPEVPPVKVPEEPKEVVPEKKVPVTPSQNHEDPPAAPHEVQRQHEDNGIPGPRGGIAETGDAALRGQDGETGSSGSSAGASGNDVIPAPTEPTGPRADPTEADPAGEVQTEGDGNNAAGGSADSQGNGAPQTSSSSNNTTTGTAGAADNETTENGNTSAGSESTNTQEGDGENTENTTTTTTTLPPELTNNKKGDADSSSSISSSVWVRVPLLIVVTLACILVC</sequence>
<feature type="compositionally biased region" description="Low complexity" evidence="1">
    <location>
        <begin position="177"/>
        <end position="186"/>
    </location>
</feature>
<dbReference type="AlphaFoldDB" id="A0A1X0NGQ2"/>
<evidence type="ECO:0000313" key="4">
    <source>
        <dbReference type="Proteomes" id="UP000192257"/>
    </source>
</evidence>
<dbReference type="Gene3D" id="2.60.120.1540">
    <property type="match status" value="1"/>
</dbReference>
<feature type="compositionally biased region" description="Basic and acidic residues" evidence="1">
    <location>
        <begin position="133"/>
        <end position="151"/>
    </location>
</feature>
<dbReference type="Pfam" id="PF02818">
    <property type="entry name" value="PPAK"/>
    <property type="match status" value="1"/>
</dbReference>
<dbReference type="Proteomes" id="UP000192257">
    <property type="component" value="Unassembled WGS sequence"/>
</dbReference>
<dbReference type="RefSeq" id="XP_028877699.1">
    <property type="nucleotide sequence ID" value="XM_029030993.1"/>
</dbReference>
<keyword evidence="4" id="KW-1185">Reference proteome</keyword>
<dbReference type="GeneID" id="39990773"/>
<protein>
    <recommendedName>
        <fullName evidence="5">Titin</fullName>
    </recommendedName>
</protein>
<dbReference type="InterPro" id="IPR004168">
    <property type="entry name" value="PPAK_motif"/>
</dbReference>
<comment type="caution">
    <text evidence="3">The sequence shown here is derived from an EMBL/GenBank/DDBJ whole genome shotgun (WGS) entry which is preliminary data.</text>
</comment>
<feature type="signal peptide" evidence="2">
    <location>
        <begin position="1"/>
        <end position="24"/>
    </location>
</feature>
<accession>A0A1X0NGQ2</accession>
<gene>
    <name evidence="3" type="ORF">TM35_000621070</name>
</gene>
<evidence type="ECO:0008006" key="5">
    <source>
        <dbReference type="Google" id="ProtNLM"/>
    </source>
</evidence>